<protein>
    <submittedName>
        <fullName evidence="1">Uncharacterized protein</fullName>
    </submittedName>
</protein>
<gene>
    <name evidence="1" type="ORF">OPV22_010911</name>
</gene>
<dbReference type="EMBL" id="JAQQAF010000003">
    <property type="protein sequence ID" value="KAJ8500359.1"/>
    <property type="molecule type" value="Genomic_DNA"/>
</dbReference>
<accession>A0AAV8RE47</accession>
<keyword evidence="2" id="KW-1185">Reference proteome</keyword>
<comment type="caution">
    <text evidence="1">The sequence shown here is derived from an EMBL/GenBank/DDBJ whole genome shotgun (WGS) entry which is preliminary data.</text>
</comment>
<dbReference type="AlphaFoldDB" id="A0AAV8RE47"/>
<dbReference type="Proteomes" id="UP001222027">
    <property type="component" value="Unassembled WGS sequence"/>
</dbReference>
<sequence length="101" mass="11627">MKRQCEVPLLYPNLTKVSRLPRLQIAIVDLCHRAATVLSIASRKKRKLTGQQVNFEKTDRDKIVQSRCCLRFQFMSVETGECEEVAVFCLPLKKTARQEMG</sequence>
<organism evidence="1 2">
    <name type="scientific">Ensete ventricosum</name>
    <name type="common">Abyssinian banana</name>
    <name type="synonym">Musa ensete</name>
    <dbReference type="NCBI Taxonomy" id="4639"/>
    <lineage>
        <taxon>Eukaryota</taxon>
        <taxon>Viridiplantae</taxon>
        <taxon>Streptophyta</taxon>
        <taxon>Embryophyta</taxon>
        <taxon>Tracheophyta</taxon>
        <taxon>Spermatophyta</taxon>
        <taxon>Magnoliopsida</taxon>
        <taxon>Liliopsida</taxon>
        <taxon>Zingiberales</taxon>
        <taxon>Musaceae</taxon>
        <taxon>Ensete</taxon>
    </lineage>
</organism>
<evidence type="ECO:0000313" key="2">
    <source>
        <dbReference type="Proteomes" id="UP001222027"/>
    </source>
</evidence>
<reference evidence="1 2" key="1">
    <citation type="submission" date="2022-12" db="EMBL/GenBank/DDBJ databases">
        <title>Chromosome-scale assembly of the Ensete ventricosum genome.</title>
        <authorList>
            <person name="Dussert Y."/>
            <person name="Stocks J."/>
            <person name="Wendawek A."/>
            <person name="Woldeyes F."/>
            <person name="Nichols R.A."/>
            <person name="Borrell J.S."/>
        </authorList>
    </citation>
    <scope>NUCLEOTIDE SEQUENCE [LARGE SCALE GENOMIC DNA]</scope>
    <source>
        <strain evidence="2">cv. Maze</strain>
        <tissue evidence="1">Seeds</tissue>
    </source>
</reference>
<name>A0AAV8RE47_ENSVE</name>
<evidence type="ECO:0000313" key="1">
    <source>
        <dbReference type="EMBL" id="KAJ8500359.1"/>
    </source>
</evidence>
<proteinExistence type="predicted"/>